<dbReference type="AlphaFoldDB" id="A0A178UG21"/>
<evidence type="ECO:0000313" key="1">
    <source>
        <dbReference type="EMBL" id="OAO92590.1"/>
    </source>
</evidence>
<comment type="caution">
    <text evidence="1">The sequence shown here is derived from an EMBL/GenBank/DDBJ whole genome shotgun (WGS) entry which is preliminary data.</text>
</comment>
<accession>A0A178UG21</accession>
<proteinExistence type="predicted"/>
<organism evidence="1 2">
    <name type="scientific">Arabidopsis thaliana</name>
    <name type="common">Mouse-ear cress</name>
    <dbReference type="NCBI Taxonomy" id="3702"/>
    <lineage>
        <taxon>Eukaryota</taxon>
        <taxon>Viridiplantae</taxon>
        <taxon>Streptophyta</taxon>
        <taxon>Embryophyta</taxon>
        <taxon>Tracheophyta</taxon>
        <taxon>Spermatophyta</taxon>
        <taxon>Magnoliopsida</taxon>
        <taxon>eudicotyledons</taxon>
        <taxon>Gunneridae</taxon>
        <taxon>Pentapetalae</taxon>
        <taxon>rosids</taxon>
        <taxon>malvids</taxon>
        <taxon>Brassicales</taxon>
        <taxon>Brassicaceae</taxon>
        <taxon>Camelineae</taxon>
        <taxon>Arabidopsis</taxon>
    </lineage>
</organism>
<dbReference type="Proteomes" id="UP000078284">
    <property type="component" value="Chromosome 5"/>
</dbReference>
<name>A0A178UG21_ARATH</name>
<gene>
    <name evidence="1" type="ordered locus">AXX17_At5g15290</name>
</gene>
<evidence type="ECO:0000313" key="2">
    <source>
        <dbReference type="Proteomes" id="UP000078284"/>
    </source>
</evidence>
<dbReference type="EMBL" id="LUHQ01000005">
    <property type="protein sequence ID" value="OAO92590.1"/>
    <property type="molecule type" value="Genomic_DNA"/>
</dbReference>
<reference evidence="2" key="1">
    <citation type="journal article" date="2016" name="Proc. Natl. Acad. Sci. U.S.A.">
        <title>Chromosome-level assembly of Arabidopsis thaliana Ler reveals the extent of translocation and inversion polymorphisms.</title>
        <authorList>
            <person name="Zapata L."/>
            <person name="Ding J."/>
            <person name="Willing E.M."/>
            <person name="Hartwig B."/>
            <person name="Bezdan D."/>
            <person name="Jiao W.B."/>
            <person name="Patel V."/>
            <person name="Velikkakam James G."/>
            <person name="Koornneef M."/>
            <person name="Ossowski S."/>
            <person name="Schneeberger K."/>
        </authorList>
    </citation>
    <scope>NUCLEOTIDE SEQUENCE [LARGE SCALE GENOMIC DNA]</scope>
    <source>
        <strain evidence="2">cv. Landsberg erecta</strain>
    </source>
</reference>
<sequence>MTLQFLPTKKKKPKDCFFFFSSLVEKSSEICTFLSLFFSTPKSSPYFSDVLLLPSPVNSDRFSTETLVSHFFFVRLL</sequence>
<protein>
    <submittedName>
        <fullName evidence="1">Uncharacterized protein</fullName>
    </submittedName>
</protein>